<evidence type="ECO:0000313" key="1">
    <source>
        <dbReference type="EMBL" id="KAJ6702694.1"/>
    </source>
</evidence>
<name>A0A9Q0T620_9ROSI</name>
<reference evidence="1" key="2">
    <citation type="journal article" date="2023" name="Int. J. Mol. Sci.">
        <title>De Novo Assembly and Annotation of 11 Diverse Shrub Willow (Salix) Genomes Reveals Novel Gene Organization in Sex-Linked Regions.</title>
        <authorList>
            <person name="Hyden B."/>
            <person name="Feng K."/>
            <person name="Yates T.B."/>
            <person name="Jawdy S."/>
            <person name="Cereghino C."/>
            <person name="Smart L.B."/>
            <person name="Muchero W."/>
        </authorList>
    </citation>
    <scope>NUCLEOTIDE SEQUENCE</scope>
    <source>
        <tissue evidence="1">Shoot tip</tissue>
    </source>
</reference>
<comment type="caution">
    <text evidence="1">The sequence shown here is derived from an EMBL/GenBank/DDBJ whole genome shotgun (WGS) entry which is preliminary data.</text>
</comment>
<evidence type="ECO:0000313" key="2">
    <source>
        <dbReference type="Proteomes" id="UP001151752"/>
    </source>
</evidence>
<keyword evidence="2" id="KW-1185">Reference proteome</keyword>
<proteinExistence type="predicted"/>
<dbReference type="EMBL" id="JAPFFM010000016">
    <property type="protein sequence ID" value="KAJ6702694.1"/>
    <property type="molecule type" value="Genomic_DNA"/>
</dbReference>
<reference evidence="1" key="1">
    <citation type="submission" date="2022-11" db="EMBL/GenBank/DDBJ databases">
        <authorList>
            <person name="Hyden B.L."/>
            <person name="Feng K."/>
            <person name="Yates T."/>
            <person name="Jawdy S."/>
            <person name="Smart L.B."/>
            <person name="Muchero W."/>
        </authorList>
    </citation>
    <scope>NUCLEOTIDE SEQUENCE</scope>
    <source>
        <tissue evidence="1">Shoot tip</tissue>
    </source>
</reference>
<dbReference type="Proteomes" id="UP001151752">
    <property type="component" value="Chromosome 1"/>
</dbReference>
<sequence>MTALNIFMDGYQAFEVFRYKLLAIFCMVNVEVRFGPVSSTRKPDSNVSPFVNGGSAALLIERQFLLLDSAMYYLPSYDKKSAARAIKQLRHLQPQHSRLACDYSLLI</sequence>
<dbReference type="AlphaFoldDB" id="A0A9Q0T620"/>
<protein>
    <submittedName>
        <fullName evidence="1">Uncharacterized protein</fullName>
    </submittedName>
</protein>
<gene>
    <name evidence="1" type="ORF">OIU74_013779</name>
</gene>
<accession>A0A9Q0T620</accession>
<organism evidence="1 2">
    <name type="scientific">Salix koriyanagi</name>
    <dbReference type="NCBI Taxonomy" id="2511006"/>
    <lineage>
        <taxon>Eukaryota</taxon>
        <taxon>Viridiplantae</taxon>
        <taxon>Streptophyta</taxon>
        <taxon>Embryophyta</taxon>
        <taxon>Tracheophyta</taxon>
        <taxon>Spermatophyta</taxon>
        <taxon>Magnoliopsida</taxon>
        <taxon>eudicotyledons</taxon>
        <taxon>Gunneridae</taxon>
        <taxon>Pentapetalae</taxon>
        <taxon>rosids</taxon>
        <taxon>fabids</taxon>
        <taxon>Malpighiales</taxon>
        <taxon>Salicaceae</taxon>
        <taxon>Saliceae</taxon>
        <taxon>Salix</taxon>
    </lineage>
</organism>